<evidence type="ECO:0000313" key="9">
    <source>
        <dbReference type="Proteomes" id="UP000000639"/>
    </source>
</evidence>
<dbReference type="InterPro" id="IPR005746">
    <property type="entry name" value="Thioredoxin"/>
</dbReference>
<dbReference type="Gene3D" id="2.30.30.380">
    <property type="entry name" value="Zn-finger domain of Sec23/24"/>
    <property type="match status" value="1"/>
</dbReference>
<feature type="domain" description="Thioredoxin" evidence="7">
    <location>
        <begin position="22"/>
        <end position="143"/>
    </location>
</feature>
<name>A1SXY6_PSYIN</name>
<evidence type="ECO:0000313" key="8">
    <source>
        <dbReference type="EMBL" id="ABM04351.1"/>
    </source>
</evidence>
<dbReference type="GO" id="GO:0015035">
    <property type="term" value="F:protein-disulfide reductase activity"/>
    <property type="evidence" value="ECO:0007669"/>
    <property type="project" value="UniProtKB-UniRule"/>
</dbReference>
<dbReference type="GO" id="GO:0005829">
    <property type="term" value="C:cytosol"/>
    <property type="evidence" value="ECO:0007669"/>
    <property type="project" value="TreeGrafter"/>
</dbReference>
<dbReference type="NCBIfam" id="TIGR01068">
    <property type="entry name" value="thioredoxin"/>
    <property type="match status" value="1"/>
</dbReference>
<dbReference type="eggNOG" id="COG3118">
    <property type="taxonomic scope" value="Bacteria"/>
</dbReference>
<evidence type="ECO:0000256" key="2">
    <source>
        <dbReference type="ARBA" id="ARBA00022448"/>
    </source>
</evidence>
<dbReference type="InterPro" id="IPR049299">
    <property type="entry name" value="Thio2_N"/>
</dbReference>
<dbReference type="FunFam" id="3.40.30.10:FF:000001">
    <property type="entry name" value="Thioredoxin"/>
    <property type="match status" value="1"/>
</dbReference>
<dbReference type="KEGG" id="pin:Ping_2633"/>
<evidence type="ECO:0000256" key="1">
    <source>
        <dbReference type="ARBA" id="ARBA00008987"/>
    </source>
</evidence>
<dbReference type="PROSITE" id="PS51352">
    <property type="entry name" value="THIOREDOXIN_2"/>
    <property type="match status" value="1"/>
</dbReference>
<comment type="similarity">
    <text evidence="1">Belongs to the thioredoxin family.</text>
</comment>
<dbReference type="SUPFAM" id="SSF52833">
    <property type="entry name" value="Thioredoxin-like"/>
    <property type="match status" value="1"/>
</dbReference>
<keyword evidence="5" id="KW-0676">Redox-active center</keyword>
<dbReference type="RefSeq" id="WP_011770908.1">
    <property type="nucleotide sequence ID" value="NC_008709.1"/>
</dbReference>
<reference evidence="8 9" key="1">
    <citation type="submission" date="2007-01" db="EMBL/GenBank/DDBJ databases">
        <title>Complete sequence of Psychromonas ingrahamii 37.</title>
        <authorList>
            <consortium name="US DOE Joint Genome Institute"/>
            <person name="Copeland A."/>
            <person name="Lucas S."/>
            <person name="Lapidus A."/>
            <person name="Barry K."/>
            <person name="Detter J.C."/>
            <person name="Glavina del Rio T."/>
            <person name="Hammon N."/>
            <person name="Israni S."/>
            <person name="Dalin E."/>
            <person name="Tice H."/>
            <person name="Pitluck S."/>
            <person name="Thompson L.S."/>
            <person name="Brettin T."/>
            <person name="Bruce D."/>
            <person name="Han C."/>
            <person name="Tapia R."/>
            <person name="Schmutz J."/>
            <person name="Larimer F."/>
            <person name="Land M."/>
            <person name="Hauser L."/>
            <person name="Kyrpides N."/>
            <person name="Ivanova N."/>
            <person name="Staley J."/>
            <person name="Richardson P."/>
        </authorList>
    </citation>
    <scope>NUCLEOTIDE SEQUENCE [LARGE SCALE GENOMIC DNA]</scope>
    <source>
        <strain evidence="8 9">37</strain>
    </source>
</reference>
<sequence>MNSIVSRCPFCQAMNRLPIEKIEVSPTCGSCKQPLLEGKPIEGSSNNLAELINSEKPVVIDFWAPWCSPCINFAPVFEQVAMEEKDKLRFVKVDTEAQQEIAAQYKIRSIPTLMMFRKGRLIDSLNGALPKSQFKEWVAETLNK</sequence>
<dbReference type="PANTHER" id="PTHR45663">
    <property type="entry name" value="GEO12009P1"/>
    <property type="match status" value="1"/>
</dbReference>
<dbReference type="Gene3D" id="3.40.30.10">
    <property type="entry name" value="Glutaredoxin"/>
    <property type="match status" value="1"/>
</dbReference>
<keyword evidence="2" id="KW-0813">Transport</keyword>
<gene>
    <name evidence="8" type="ordered locus">Ping_2633</name>
</gene>
<evidence type="ECO:0000256" key="3">
    <source>
        <dbReference type="ARBA" id="ARBA00022982"/>
    </source>
</evidence>
<dbReference type="CDD" id="cd02947">
    <property type="entry name" value="TRX_family"/>
    <property type="match status" value="1"/>
</dbReference>
<proteinExistence type="inferred from homology"/>
<accession>A1SXY6</accession>
<organism evidence="8 9">
    <name type="scientific">Psychromonas ingrahamii (strain DSM 17664 / CCUG 51855 / 37)</name>
    <dbReference type="NCBI Taxonomy" id="357804"/>
    <lineage>
        <taxon>Bacteria</taxon>
        <taxon>Pseudomonadati</taxon>
        <taxon>Pseudomonadota</taxon>
        <taxon>Gammaproteobacteria</taxon>
        <taxon>Alteromonadales</taxon>
        <taxon>Psychromonadaceae</taxon>
        <taxon>Psychromonas</taxon>
    </lineage>
</organism>
<keyword evidence="4" id="KW-1015">Disulfide bond</keyword>
<dbReference type="InterPro" id="IPR036249">
    <property type="entry name" value="Thioredoxin-like_sf"/>
</dbReference>
<dbReference type="HOGENOM" id="CLU_090389_10_0_6"/>
<dbReference type="AlphaFoldDB" id="A1SXY6"/>
<dbReference type="OrthoDB" id="9790390at2"/>
<evidence type="ECO:0000256" key="4">
    <source>
        <dbReference type="ARBA" id="ARBA00023157"/>
    </source>
</evidence>
<dbReference type="EMBL" id="CP000510">
    <property type="protein sequence ID" value="ABM04351.1"/>
    <property type="molecule type" value="Genomic_DNA"/>
</dbReference>
<dbReference type="Proteomes" id="UP000000639">
    <property type="component" value="Chromosome"/>
</dbReference>
<keyword evidence="3" id="KW-0249">Electron transport</keyword>
<dbReference type="Pfam" id="PF00085">
    <property type="entry name" value="Thioredoxin"/>
    <property type="match status" value="1"/>
</dbReference>
<keyword evidence="9" id="KW-1185">Reference proteome</keyword>
<dbReference type="InterPro" id="IPR013766">
    <property type="entry name" value="Thioredoxin_domain"/>
</dbReference>
<protein>
    <recommendedName>
        <fullName evidence="6">Thioredoxin</fullName>
    </recommendedName>
</protein>
<evidence type="ECO:0000256" key="6">
    <source>
        <dbReference type="NCBIfam" id="TIGR01068"/>
    </source>
</evidence>
<dbReference type="PRINTS" id="PR00421">
    <property type="entry name" value="THIOREDOXIN"/>
</dbReference>
<dbReference type="Pfam" id="PF21352">
    <property type="entry name" value="Zn_ribbon_Thio2"/>
    <property type="match status" value="1"/>
</dbReference>
<dbReference type="NCBIfam" id="NF008229">
    <property type="entry name" value="PRK10996.1"/>
    <property type="match status" value="1"/>
</dbReference>
<evidence type="ECO:0000259" key="7">
    <source>
        <dbReference type="PROSITE" id="PS51352"/>
    </source>
</evidence>
<evidence type="ECO:0000256" key="5">
    <source>
        <dbReference type="ARBA" id="ARBA00023284"/>
    </source>
</evidence>
<dbReference type="STRING" id="357804.Ping_2633"/>
<dbReference type="PANTHER" id="PTHR45663:SF40">
    <property type="entry name" value="THIOREDOXIN 2"/>
    <property type="match status" value="1"/>
</dbReference>